<dbReference type="PANTHER" id="PTHR39664:SF2">
    <property type="entry name" value="NUCLEIC ACID-BINDING PROTEIN, CONTAINING PIN DOMAIN-RELATED"/>
    <property type="match status" value="1"/>
</dbReference>
<dbReference type="Gene3D" id="3.40.50.1010">
    <property type="entry name" value="5'-nuclease"/>
    <property type="match status" value="1"/>
</dbReference>
<accession>A0A450SUX7</accession>
<evidence type="ECO:0000259" key="1">
    <source>
        <dbReference type="Pfam" id="PF01850"/>
    </source>
</evidence>
<dbReference type="InterPro" id="IPR029060">
    <property type="entry name" value="PIN-like_dom_sf"/>
</dbReference>
<dbReference type="SUPFAM" id="SSF88723">
    <property type="entry name" value="PIN domain-like"/>
    <property type="match status" value="1"/>
</dbReference>
<organism evidence="2">
    <name type="scientific">Candidatus Kentrum sp. DK</name>
    <dbReference type="NCBI Taxonomy" id="2126562"/>
    <lineage>
        <taxon>Bacteria</taxon>
        <taxon>Pseudomonadati</taxon>
        <taxon>Pseudomonadota</taxon>
        <taxon>Gammaproteobacteria</taxon>
        <taxon>Candidatus Kentrum</taxon>
    </lineage>
</organism>
<dbReference type="EMBL" id="CAADEX010000068">
    <property type="protein sequence ID" value="VFJ57807.1"/>
    <property type="molecule type" value="Genomic_DNA"/>
</dbReference>
<protein>
    <submittedName>
        <fullName evidence="2">Predicted nucleic-acid-binding protein, contains PIN domain</fullName>
    </submittedName>
</protein>
<reference evidence="2" key="1">
    <citation type="submission" date="2019-02" db="EMBL/GenBank/DDBJ databases">
        <authorList>
            <person name="Gruber-Vodicka R. H."/>
            <person name="Seah K. B. B."/>
        </authorList>
    </citation>
    <scope>NUCLEOTIDE SEQUENCE</scope>
    <source>
        <strain evidence="2">BECK_DK47</strain>
    </source>
</reference>
<dbReference type="PANTHER" id="PTHR39664">
    <property type="match status" value="1"/>
</dbReference>
<dbReference type="InterPro" id="IPR002716">
    <property type="entry name" value="PIN_dom"/>
</dbReference>
<feature type="domain" description="PIN" evidence="1">
    <location>
        <begin position="3"/>
        <end position="118"/>
    </location>
</feature>
<gene>
    <name evidence="2" type="ORF">BECKDK2373B_GA0170837_106832</name>
</gene>
<dbReference type="Pfam" id="PF01850">
    <property type="entry name" value="PIN"/>
    <property type="match status" value="1"/>
</dbReference>
<dbReference type="AlphaFoldDB" id="A0A450SUX7"/>
<proteinExistence type="predicted"/>
<evidence type="ECO:0000313" key="2">
    <source>
        <dbReference type="EMBL" id="VFJ57807.1"/>
    </source>
</evidence>
<dbReference type="CDD" id="cd18683">
    <property type="entry name" value="PIN_VapC-like"/>
    <property type="match status" value="1"/>
</dbReference>
<sequence length="131" mass="14767">MIAFDTNLLVRLAVNDDPNQAEIAERLLDTQQVFVPRTVLLETEWVLRSVYKKSRAEISDFLDKTLITENLVVENSREVANALEWYGLGADFADAMHLCMCGEARIHTFDADFCKAAKESGLTPEFEVLIA</sequence>
<name>A0A450SUX7_9GAMM</name>